<evidence type="ECO:0000256" key="2">
    <source>
        <dbReference type="PIRSR" id="PIRSR601461-1"/>
    </source>
</evidence>
<keyword evidence="3" id="KW-0064">Aspartyl protease</keyword>
<evidence type="ECO:0000256" key="4">
    <source>
        <dbReference type="SAM" id="MobiDB-lite"/>
    </source>
</evidence>
<dbReference type="AlphaFoldDB" id="A0AAV0NSZ2"/>
<dbReference type="Pfam" id="PF14543">
    <property type="entry name" value="TAXi_N"/>
    <property type="match status" value="1"/>
</dbReference>
<dbReference type="GO" id="GO:0004190">
    <property type="term" value="F:aspartic-type endopeptidase activity"/>
    <property type="evidence" value="ECO:0007669"/>
    <property type="project" value="UniProtKB-KW"/>
</dbReference>
<feature type="active site" evidence="2">
    <location>
        <position position="133"/>
    </location>
</feature>
<dbReference type="InterPro" id="IPR033121">
    <property type="entry name" value="PEPTIDASE_A1"/>
</dbReference>
<feature type="region of interest" description="Disordered" evidence="4">
    <location>
        <begin position="546"/>
        <end position="573"/>
    </location>
</feature>
<name>A0AAV0NSZ2_9ROSI</name>
<dbReference type="PROSITE" id="PS00141">
    <property type="entry name" value="ASP_PROTEASE"/>
    <property type="match status" value="2"/>
</dbReference>
<keyword evidence="5" id="KW-0812">Transmembrane</keyword>
<protein>
    <recommendedName>
        <fullName evidence="6">Peptidase A1 domain-containing protein</fullName>
    </recommendedName>
</protein>
<gene>
    <name evidence="7" type="ORF">LITE_LOCUS34910</name>
</gene>
<keyword evidence="3" id="KW-0378">Hydrolase</keyword>
<feature type="transmembrane region" description="Helical" evidence="5">
    <location>
        <begin position="420"/>
        <end position="439"/>
    </location>
</feature>
<dbReference type="Gene3D" id="2.40.70.10">
    <property type="entry name" value="Acid Proteases"/>
    <property type="match status" value="2"/>
</dbReference>
<evidence type="ECO:0000259" key="6">
    <source>
        <dbReference type="PROSITE" id="PS51767"/>
    </source>
</evidence>
<feature type="active site" evidence="2">
    <location>
        <position position="342"/>
    </location>
</feature>
<dbReference type="FunFam" id="2.40.70.10:FF:000012">
    <property type="entry name" value="Aspartyl protease family protein 1"/>
    <property type="match status" value="1"/>
</dbReference>
<keyword evidence="5" id="KW-0472">Membrane</keyword>
<evidence type="ECO:0000256" key="5">
    <source>
        <dbReference type="SAM" id="Phobius"/>
    </source>
</evidence>
<feature type="transmembrane region" description="Helical" evidence="5">
    <location>
        <begin position="579"/>
        <end position="597"/>
    </location>
</feature>
<evidence type="ECO:0000256" key="1">
    <source>
        <dbReference type="ARBA" id="ARBA00007447"/>
    </source>
</evidence>
<reference evidence="7" key="1">
    <citation type="submission" date="2022-08" db="EMBL/GenBank/DDBJ databases">
        <authorList>
            <person name="Gutierrez-Valencia J."/>
        </authorList>
    </citation>
    <scope>NUCLEOTIDE SEQUENCE</scope>
</reference>
<dbReference type="InterPro" id="IPR001969">
    <property type="entry name" value="Aspartic_peptidase_AS"/>
</dbReference>
<evidence type="ECO:0000313" key="8">
    <source>
        <dbReference type="Proteomes" id="UP001154282"/>
    </source>
</evidence>
<comment type="caution">
    <text evidence="7">The sequence shown here is derived from an EMBL/GenBank/DDBJ whole genome shotgun (WGS) entry which is preliminary data.</text>
</comment>
<dbReference type="Proteomes" id="UP001154282">
    <property type="component" value="Unassembled WGS sequence"/>
</dbReference>
<feature type="domain" description="Peptidase A1" evidence="6">
    <location>
        <begin position="115"/>
        <end position="461"/>
    </location>
</feature>
<keyword evidence="8" id="KW-1185">Reference proteome</keyword>
<sequence>MASRSYGAYSSPPWLLSAAIYALLFGFPCSALGTIGFDFHHRYSDPVKGMLTVDDLPEKGTPHYYAAMSHRDRVNWASGSRGRGLLDQTSTPPQTQLTFSDGNETYRLNSLGYLHYANVSVGTPSVSFLVALDTGSDLFWLPCDCESCVRGLQSSSGQKIDFNIYSPNTSSSSGSVPCSNSLCPLQGQCPTPQTDCRYQVEYLDNGTSSTGVLVEDVLHLTPDATPSKSSKLVEAKITFGCGQVETGSFLNGAAPNGLFGLGMSNISVPSTLAKEGYTSNSFSMCFGEDGLGRISFGDSGGSSDQGETPFNLRSLHPTYNISITQTVVGGNSEDVEFSAIFDTGTSFTYLNDPAYSVITQNFDSLTKDLRHSSSSTSNLPFEYCYDISSNQTEVPTLDLIMKGGDYFNVTDPLVYVNLQVITWGGLLICISILSSYYYYGNIHLYEFGVVKMLQNGGLLYCLGLVKSGNVNIIGRECHYLWFGLVSSTLRFLLSSSSCLSTENFMTGYRIIFDRDRNVLGWKSSNCYTKESSNTLPIGPTDSSMVPPATAVNPEATDAGGNNTSASGSGQRNNSPRKLVLFRFRVVTAVICLMLFFTV</sequence>
<dbReference type="InterPro" id="IPR032861">
    <property type="entry name" value="TAXi_N"/>
</dbReference>
<dbReference type="InterPro" id="IPR032799">
    <property type="entry name" value="TAXi_C"/>
</dbReference>
<evidence type="ECO:0000256" key="3">
    <source>
        <dbReference type="RuleBase" id="RU000454"/>
    </source>
</evidence>
<dbReference type="GO" id="GO:0006508">
    <property type="term" value="P:proteolysis"/>
    <property type="evidence" value="ECO:0007669"/>
    <property type="project" value="UniProtKB-KW"/>
</dbReference>
<feature type="compositionally biased region" description="Low complexity" evidence="4">
    <location>
        <begin position="558"/>
        <end position="569"/>
    </location>
</feature>
<organism evidence="7 8">
    <name type="scientific">Linum tenue</name>
    <dbReference type="NCBI Taxonomy" id="586396"/>
    <lineage>
        <taxon>Eukaryota</taxon>
        <taxon>Viridiplantae</taxon>
        <taxon>Streptophyta</taxon>
        <taxon>Embryophyta</taxon>
        <taxon>Tracheophyta</taxon>
        <taxon>Spermatophyta</taxon>
        <taxon>Magnoliopsida</taxon>
        <taxon>eudicotyledons</taxon>
        <taxon>Gunneridae</taxon>
        <taxon>Pentapetalae</taxon>
        <taxon>rosids</taxon>
        <taxon>fabids</taxon>
        <taxon>Malpighiales</taxon>
        <taxon>Linaceae</taxon>
        <taxon>Linum</taxon>
    </lineage>
</organism>
<dbReference type="InterPro" id="IPR021109">
    <property type="entry name" value="Peptidase_aspartic_dom_sf"/>
</dbReference>
<dbReference type="Pfam" id="PF14541">
    <property type="entry name" value="TAXi_C"/>
    <property type="match status" value="1"/>
</dbReference>
<keyword evidence="3" id="KW-0645">Protease</keyword>
<evidence type="ECO:0000313" key="7">
    <source>
        <dbReference type="EMBL" id="CAI0461381.1"/>
    </source>
</evidence>
<dbReference type="PANTHER" id="PTHR13683:SF826">
    <property type="entry name" value="ASPARTYL PROTEASE FAMILY PROTEIN 1"/>
    <property type="match status" value="1"/>
</dbReference>
<dbReference type="PROSITE" id="PS51767">
    <property type="entry name" value="PEPTIDASE_A1"/>
    <property type="match status" value="1"/>
</dbReference>
<dbReference type="SUPFAM" id="SSF50630">
    <property type="entry name" value="Acid proteases"/>
    <property type="match status" value="1"/>
</dbReference>
<dbReference type="EMBL" id="CAMGYJ010000008">
    <property type="protein sequence ID" value="CAI0461381.1"/>
    <property type="molecule type" value="Genomic_DNA"/>
</dbReference>
<dbReference type="PANTHER" id="PTHR13683">
    <property type="entry name" value="ASPARTYL PROTEASES"/>
    <property type="match status" value="1"/>
</dbReference>
<dbReference type="PRINTS" id="PR00792">
    <property type="entry name" value="PEPSIN"/>
</dbReference>
<proteinExistence type="inferred from homology"/>
<accession>A0AAV0NSZ2</accession>
<keyword evidence="5" id="KW-1133">Transmembrane helix</keyword>
<dbReference type="InterPro" id="IPR001461">
    <property type="entry name" value="Aspartic_peptidase_A1"/>
</dbReference>
<comment type="similarity">
    <text evidence="1 3">Belongs to the peptidase A1 family.</text>
</comment>